<dbReference type="InterPro" id="IPR032675">
    <property type="entry name" value="LRR_dom_sf"/>
</dbReference>
<reference evidence="14" key="1">
    <citation type="journal article" date="2017" name="Nature">
        <title>The genome of Chenopodium quinoa.</title>
        <authorList>
            <person name="Jarvis D.E."/>
            <person name="Ho Y.S."/>
            <person name="Lightfoot D.J."/>
            <person name="Schmoeckel S.M."/>
            <person name="Li B."/>
            <person name="Borm T.J.A."/>
            <person name="Ohyanagi H."/>
            <person name="Mineta K."/>
            <person name="Michell C.T."/>
            <person name="Saber N."/>
            <person name="Kharbatia N.M."/>
            <person name="Rupper R.R."/>
            <person name="Sharp A.R."/>
            <person name="Dally N."/>
            <person name="Boughton B.A."/>
            <person name="Woo Y.H."/>
            <person name="Gao G."/>
            <person name="Schijlen E.G.W.M."/>
            <person name="Guo X."/>
            <person name="Momin A.A."/>
            <person name="Negrao S."/>
            <person name="Al-Babili S."/>
            <person name="Gehring C."/>
            <person name="Roessner U."/>
            <person name="Jung C."/>
            <person name="Murphy K."/>
            <person name="Arold S.T."/>
            <person name="Gojobori T."/>
            <person name="van der Linden C.G."/>
            <person name="van Loo E.N."/>
            <person name="Jellen E.N."/>
            <person name="Maughan P.J."/>
            <person name="Tester M."/>
        </authorList>
    </citation>
    <scope>NUCLEOTIDE SEQUENCE [LARGE SCALE GENOMIC DNA]</scope>
    <source>
        <strain evidence="14">cv. PI 614886</strain>
    </source>
</reference>
<feature type="chain" id="PRO_5031325736" description="Leucine-rich repeat-containing N-terminal plant-type domain-containing protein" evidence="12">
    <location>
        <begin position="33"/>
        <end position="775"/>
    </location>
</feature>
<evidence type="ECO:0000256" key="12">
    <source>
        <dbReference type="SAM" id="SignalP"/>
    </source>
</evidence>
<evidence type="ECO:0000256" key="10">
    <source>
        <dbReference type="ARBA" id="ARBA00023180"/>
    </source>
</evidence>
<evidence type="ECO:0000256" key="1">
    <source>
        <dbReference type="ARBA" id="ARBA00004251"/>
    </source>
</evidence>
<dbReference type="FunFam" id="3.80.10.10:FF:000095">
    <property type="entry name" value="LRR receptor-like serine/threonine-protein kinase GSO1"/>
    <property type="match status" value="1"/>
</dbReference>
<dbReference type="InterPro" id="IPR051502">
    <property type="entry name" value="RLP_Defense_Trigger"/>
</dbReference>
<keyword evidence="7" id="KW-0677">Repeat</keyword>
<keyword evidence="15" id="KW-1185">Reference proteome</keyword>
<evidence type="ECO:0000256" key="3">
    <source>
        <dbReference type="ARBA" id="ARBA00022475"/>
    </source>
</evidence>
<dbReference type="SMART" id="SM00369">
    <property type="entry name" value="LRR_TYP"/>
    <property type="match status" value="8"/>
</dbReference>
<comment type="subcellular location">
    <subcellularLocation>
        <location evidence="1">Cell membrane</location>
        <topology evidence="1">Single-pass type I membrane protein</topology>
    </subcellularLocation>
</comment>
<dbReference type="Pfam" id="PF00560">
    <property type="entry name" value="LRR_1"/>
    <property type="match status" value="8"/>
</dbReference>
<dbReference type="InterPro" id="IPR013210">
    <property type="entry name" value="LRR_N_plant-typ"/>
</dbReference>
<keyword evidence="3" id="KW-1003">Cell membrane</keyword>
<dbReference type="Proteomes" id="UP000596660">
    <property type="component" value="Unplaced"/>
</dbReference>
<evidence type="ECO:0000259" key="13">
    <source>
        <dbReference type="Pfam" id="PF08263"/>
    </source>
</evidence>
<dbReference type="SUPFAM" id="SSF52058">
    <property type="entry name" value="L domain-like"/>
    <property type="match status" value="3"/>
</dbReference>
<dbReference type="GO" id="GO:0005886">
    <property type="term" value="C:plasma membrane"/>
    <property type="evidence" value="ECO:0007669"/>
    <property type="project" value="UniProtKB-SubCell"/>
</dbReference>
<dbReference type="InterPro" id="IPR003591">
    <property type="entry name" value="Leu-rich_rpt_typical-subtyp"/>
</dbReference>
<organism evidence="14 15">
    <name type="scientific">Chenopodium quinoa</name>
    <name type="common">Quinoa</name>
    <dbReference type="NCBI Taxonomy" id="63459"/>
    <lineage>
        <taxon>Eukaryota</taxon>
        <taxon>Viridiplantae</taxon>
        <taxon>Streptophyta</taxon>
        <taxon>Embryophyta</taxon>
        <taxon>Tracheophyta</taxon>
        <taxon>Spermatophyta</taxon>
        <taxon>Magnoliopsida</taxon>
        <taxon>eudicotyledons</taxon>
        <taxon>Gunneridae</taxon>
        <taxon>Pentapetalae</taxon>
        <taxon>Caryophyllales</taxon>
        <taxon>Chenopodiaceae</taxon>
        <taxon>Chenopodioideae</taxon>
        <taxon>Atripliceae</taxon>
        <taxon>Chenopodium</taxon>
    </lineage>
</organism>
<evidence type="ECO:0000313" key="15">
    <source>
        <dbReference type="Proteomes" id="UP000596660"/>
    </source>
</evidence>
<evidence type="ECO:0000256" key="11">
    <source>
        <dbReference type="SAM" id="Phobius"/>
    </source>
</evidence>
<dbReference type="AlphaFoldDB" id="A0A803LE91"/>
<keyword evidence="8 11" id="KW-1133">Transmembrane helix</keyword>
<dbReference type="InterPro" id="IPR001611">
    <property type="entry name" value="Leu-rich_rpt"/>
</dbReference>
<evidence type="ECO:0000256" key="4">
    <source>
        <dbReference type="ARBA" id="ARBA00022614"/>
    </source>
</evidence>
<feature type="domain" description="Leucine-rich repeat-containing N-terminal plant-type" evidence="13">
    <location>
        <begin position="35"/>
        <end position="79"/>
    </location>
</feature>
<evidence type="ECO:0000256" key="8">
    <source>
        <dbReference type="ARBA" id="ARBA00022989"/>
    </source>
</evidence>
<evidence type="ECO:0000256" key="5">
    <source>
        <dbReference type="ARBA" id="ARBA00022692"/>
    </source>
</evidence>
<evidence type="ECO:0000256" key="7">
    <source>
        <dbReference type="ARBA" id="ARBA00022737"/>
    </source>
</evidence>
<name>A0A803LE91_CHEQI</name>
<dbReference type="OMA" id="ETENPPW"/>
<comment type="similarity">
    <text evidence="2">Belongs to the RLP family.</text>
</comment>
<evidence type="ECO:0000256" key="6">
    <source>
        <dbReference type="ARBA" id="ARBA00022729"/>
    </source>
</evidence>
<feature type="signal peptide" evidence="12">
    <location>
        <begin position="1"/>
        <end position="32"/>
    </location>
</feature>
<dbReference type="FunFam" id="3.80.10.10:FF:000111">
    <property type="entry name" value="LRR receptor-like serine/threonine-protein kinase ERECTA"/>
    <property type="match status" value="1"/>
</dbReference>
<evidence type="ECO:0000256" key="9">
    <source>
        <dbReference type="ARBA" id="ARBA00023136"/>
    </source>
</evidence>
<dbReference type="EnsemblPlants" id="AUR62011497-RA">
    <property type="protein sequence ID" value="AUR62011497-RA:cds"/>
    <property type="gene ID" value="AUR62011497"/>
</dbReference>
<keyword evidence="10" id="KW-0325">Glycoprotein</keyword>
<accession>A0A803LE91</accession>
<keyword evidence="9 11" id="KW-0472">Membrane</keyword>
<keyword evidence="6 12" id="KW-0732">Signal</keyword>
<dbReference type="Pfam" id="PF08263">
    <property type="entry name" value="LRRNT_2"/>
    <property type="match status" value="1"/>
</dbReference>
<sequence>MMIRWKLVEKYMIWLILLVTPFLVLQFGHVECCLEEERLALLELKAYMNSYNSNPNNSTIPWSNPREINCCKWSEVRCNVSSGRVTKLILGQLVARDDEDAMKKPWLFNVSLFRPFSQLISLDLSYNDINGLVEDDGSTKISTLKNLRVLELNGNNLGSGHISVSDLTSLRKLRLTSANLNESSFPLYQGTWLCRLRNLQELYLFYNMFKGSIPPCINNFTSLQSLVLSYNNFEGKFSMHSLANHSKLLYLGLSRNKLQVQTEDALWTPTFQLQFLDLRDCRLNEPHGTIPKFLSYQYNLNGIALSGNNLVGSFPTWLLTNNSHLQDLFLFNNFLTGNLQLPHHTKPLYEMTQLSISNNSFCGELPKTIGLVLPNIKTLNLAENSFEGQIPSSISQMSNLQGLDMSHNNFSGELPSRLLSNLSSLVTLRLSNNNLQGEVIPDHMNLPSLSWLKLSNNNFGGKIKDALIKSRNLQAFDISNNKVSGRLPYWINSKFRNLKVLQLGGNRLQGQLPLQLCELAHINILDISHNNLSGVVPACFKNMSFGRRSIDSFYTEYTNPEEVNVLVKNDYLTYAGPKQVLTMSVLDLSCNKLTGLIPPELGELEQLHSLNFSHNYLSGPIPSSFSNLKQIEGLDLSFNNLSSNIPSQLVELNFLAVFNVSYNNLSGRVPATGQFGDFDESSYLGNPGLFGFPGSDLHNQTRVMPPSSLTKDGGDGDHHETFVEDFLWSFGMSCATIFLATIAVLHINPRWRQACFDFVDWYILWWLPMSWRSLY</sequence>
<proteinExistence type="inferred from homology"/>
<keyword evidence="5 11" id="KW-0812">Transmembrane</keyword>
<dbReference type="PANTHER" id="PTHR48062:SF21">
    <property type="entry name" value="RECEPTOR-LIKE PROTEIN 12"/>
    <property type="match status" value="1"/>
</dbReference>
<evidence type="ECO:0000313" key="14">
    <source>
        <dbReference type="EnsemblPlants" id="AUR62011497-RA:cds"/>
    </source>
</evidence>
<feature type="transmembrane region" description="Helical" evidence="11">
    <location>
        <begin position="726"/>
        <end position="747"/>
    </location>
</feature>
<evidence type="ECO:0000256" key="2">
    <source>
        <dbReference type="ARBA" id="ARBA00009592"/>
    </source>
</evidence>
<dbReference type="PANTHER" id="PTHR48062">
    <property type="entry name" value="RECEPTOR-LIKE PROTEIN 14"/>
    <property type="match status" value="1"/>
</dbReference>
<reference evidence="14" key="2">
    <citation type="submission" date="2021-03" db="UniProtKB">
        <authorList>
            <consortium name="EnsemblPlants"/>
        </authorList>
    </citation>
    <scope>IDENTIFICATION</scope>
</reference>
<protein>
    <recommendedName>
        <fullName evidence="13">Leucine-rich repeat-containing N-terminal plant-type domain-containing protein</fullName>
    </recommendedName>
</protein>
<dbReference type="Gramene" id="AUR62011497-RA">
    <property type="protein sequence ID" value="AUR62011497-RA:cds"/>
    <property type="gene ID" value="AUR62011497"/>
</dbReference>
<keyword evidence="4" id="KW-0433">Leucine-rich repeat</keyword>
<dbReference type="Gene3D" id="3.80.10.10">
    <property type="entry name" value="Ribonuclease Inhibitor"/>
    <property type="match status" value="2"/>
</dbReference>